<dbReference type="GO" id="GO:0009425">
    <property type="term" value="C:bacterial-type flagellum basal body"/>
    <property type="evidence" value="ECO:0007669"/>
    <property type="project" value="UniProtKB-SubCell"/>
</dbReference>
<feature type="domain" description="Flagellar motor switch protein FliN-like C-terminal" evidence="11">
    <location>
        <begin position="232"/>
        <end position="299"/>
    </location>
</feature>
<evidence type="ECO:0000256" key="10">
    <source>
        <dbReference type="ARBA" id="ARBA00025044"/>
    </source>
</evidence>
<proteinExistence type="inferred from homology"/>
<comment type="similarity">
    <text evidence="3">Belongs to the FliM family.</text>
</comment>
<reference evidence="12 13" key="1">
    <citation type="submission" date="2020-01" db="EMBL/GenBank/DDBJ databases">
        <title>Genomes of bacteria type strains.</title>
        <authorList>
            <person name="Chen J."/>
            <person name="Zhu S."/>
            <person name="Chen J."/>
        </authorList>
    </citation>
    <scope>NUCLEOTIDE SEQUENCE [LARGE SCALE GENOMIC DNA]</scope>
    <source>
        <strain evidence="12 13">KCTC 52919</strain>
    </source>
</reference>
<dbReference type="InterPro" id="IPR001543">
    <property type="entry name" value="FliN-like_C"/>
</dbReference>
<dbReference type="EMBL" id="JAAAMJ010000001">
    <property type="protein sequence ID" value="NDV85757.1"/>
    <property type="molecule type" value="Genomic_DNA"/>
</dbReference>
<evidence type="ECO:0000256" key="9">
    <source>
        <dbReference type="ARBA" id="ARBA00023143"/>
    </source>
</evidence>
<comment type="caution">
    <text evidence="12">The sequence shown here is derived from an EMBL/GenBank/DDBJ whole genome shotgun (WGS) entry which is preliminary data.</text>
</comment>
<evidence type="ECO:0000256" key="1">
    <source>
        <dbReference type="ARBA" id="ARBA00004117"/>
    </source>
</evidence>
<dbReference type="InterPro" id="IPR028976">
    <property type="entry name" value="CheC-like_sf"/>
</dbReference>
<dbReference type="GO" id="GO:0071978">
    <property type="term" value="P:bacterial-type flagellum-dependent swarming motility"/>
    <property type="evidence" value="ECO:0007669"/>
    <property type="project" value="TreeGrafter"/>
</dbReference>
<evidence type="ECO:0000256" key="8">
    <source>
        <dbReference type="ARBA" id="ARBA00023136"/>
    </source>
</evidence>
<keyword evidence="13" id="KW-1185">Reference proteome</keyword>
<organism evidence="12 13">
    <name type="scientific">Aurantimonas aggregata</name>
    <dbReference type="NCBI Taxonomy" id="2047720"/>
    <lineage>
        <taxon>Bacteria</taxon>
        <taxon>Pseudomonadati</taxon>
        <taxon>Pseudomonadota</taxon>
        <taxon>Alphaproteobacteria</taxon>
        <taxon>Hyphomicrobiales</taxon>
        <taxon>Aurantimonadaceae</taxon>
        <taxon>Aurantimonas</taxon>
    </lineage>
</organism>
<sequence length="312" mass="33836">MSDVASATETSDISQRLRSAAEIDPGRLPRLVQMGEGWAELITRGLSRLAADRPVVRFSEVELDTAPEPPDEGQGGDLIAMLASPRFQGPGFAVVARSTIEALISTFFAAEPSPDKVLTREPTELDRGLVVLAIDTVVACAGEVFAPVAALDLVRGDLVDQSDLAARLEDGSGRFVQFRFEIEVRGLLAPLVVAFPEELFAPHRRFLAESQDAAPVDRDEAWSRGIEASFAQSDLRLEALLAKKKVPLATVAAFRVGATIPLDVDIASLISIECEDRPLFRARVGRSRDSFVISVEERVDPAQEFIDDILSD</sequence>
<evidence type="ECO:0000256" key="3">
    <source>
        <dbReference type="ARBA" id="ARBA00011049"/>
    </source>
</evidence>
<dbReference type="InterPro" id="IPR036429">
    <property type="entry name" value="SpoA-like_sf"/>
</dbReference>
<dbReference type="SUPFAM" id="SSF101801">
    <property type="entry name" value="Surface presentation of antigens (SPOA)"/>
    <property type="match status" value="1"/>
</dbReference>
<dbReference type="RefSeq" id="WP_163042457.1">
    <property type="nucleotide sequence ID" value="NZ_JAAAMJ010000001.1"/>
</dbReference>
<keyword evidence="5" id="KW-1003">Cell membrane</keyword>
<gene>
    <name evidence="12" type="ORF">GTW51_03475</name>
</gene>
<dbReference type="PANTHER" id="PTHR30034">
    <property type="entry name" value="FLAGELLAR MOTOR SWITCH PROTEIN FLIM"/>
    <property type="match status" value="1"/>
</dbReference>
<keyword evidence="7" id="KW-0283">Flagellar rotation</keyword>
<protein>
    <recommendedName>
        <fullName evidence="4">Flagellar motor switch protein FliM</fullName>
    </recommendedName>
</protein>
<comment type="function">
    <text evidence="10">FliM is one of three proteins (FliG, FliN, FliM) that forms the rotor-mounted switch complex (C ring), located at the base of the basal body. This complex interacts with the CheY and CheZ chemotaxis proteins, in addition to contacting components of the motor that determine the direction of flagellar rotation.</text>
</comment>
<dbReference type="GO" id="GO:0050918">
    <property type="term" value="P:positive chemotaxis"/>
    <property type="evidence" value="ECO:0007669"/>
    <property type="project" value="TreeGrafter"/>
</dbReference>
<dbReference type="Proteomes" id="UP000476332">
    <property type="component" value="Unassembled WGS sequence"/>
</dbReference>
<dbReference type="Pfam" id="PF01052">
    <property type="entry name" value="FliMN_C"/>
    <property type="match status" value="1"/>
</dbReference>
<evidence type="ECO:0000259" key="11">
    <source>
        <dbReference type="Pfam" id="PF01052"/>
    </source>
</evidence>
<evidence type="ECO:0000313" key="13">
    <source>
        <dbReference type="Proteomes" id="UP000476332"/>
    </source>
</evidence>
<keyword evidence="6" id="KW-0145">Chemotaxis</keyword>
<dbReference type="GO" id="GO:0005886">
    <property type="term" value="C:plasma membrane"/>
    <property type="evidence" value="ECO:0007669"/>
    <property type="project" value="UniProtKB-SubCell"/>
</dbReference>
<keyword evidence="9" id="KW-0975">Bacterial flagellum</keyword>
<dbReference type="PANTHER" id="PTHR30034:SF6">
    <property type="entry name" value="YOP PROTEINS TRANSLOCATION PROTEIN Q"/>
    <property type="match status" value="1"/>
</dbReference>
<evidence type="ECO:0000256" key="2">
    <source>
        <dbReference type="ARBA" id="ARBA00004202"/>
    </source>
</evidence>
<evidence type="ECO:0000256" key="5">
    <source>
        <dbReference type="ARBA" id="ARBA00022475"/>
    </source>
</evidence>
<dbReference type="Gene3D" id="3.40.1550.10">
    <property type="entry name" value="CheC-like"/>
    <property type="match status" value="1"/>
</dbReference>
<dbReference type="Gene3D" id="2.30.330.10">
    <property type="entry name" value="SpoA-like"/>
    <property type="match status" value="1"/>
</dbReference>
<accession>A0A6L9MDE1</accession>
<name>A0A6L9MDE1_9HYPH</name>
<evidence type="ECO:0000313" key="12">
    <source>
        <dbReference type="EMBL" id="NDV85757.1"/>
    </source>
</evidence>
<dbReference type="AlphaFoldDB" id="A0A6L9MDE1"/>
<keyword evidence="8" id="KW-0472">Membrane</keyword>
<evidence type="ECO:0000256" key="7">
    <source>
        <dbReference type="ARBA" id="ARBA00022779"/>
    </source>
</evidence>
<evidence type="ECO:0000256" key="4">
    <source>
        <dbReference type="ARBA" id="ARBA00021898"/>
    </source>
</evidence>
<comment type="subcellular location">
    <subcellularLocation>
        <location evidence="1">Bacterial flagellum basal body</location>
    </subcellularLocation>
    <subcellularLocation>
        <location evidence="2">Cell membrane</location>
        <topology evidence="2">Peripheral membrane protein</topology>
    </subcellularLocation>
</comment>
<evidence type="ECO:0000256" key="6">
    <source>
        <dbReference type="ARBA" id="ARBA00022500"/>
    </source>
</evidence>